<protein>
    <recommendedName>
        <fullName evidence="8">Large ribosomal subunit protein mL67</fullName>
    </recommendedName>
</protein>
<evidence type="ECO:0000313" key="11">
    <source>
        <dbReference type="Proteomes" id="UP001303647"/>
    </source>
</evidence>
<accession>A0AAN7CXC0</accession>
<dbReference type="GO" id="GO:0005840">
    <property type="term" value="C:ribosome"/>
    <property type="evidence" value="ECO:0007669"/>
    <property type="project" value="UniProtKB-KW"/>
</dbReference>
<dbReference type="GO" id="GO:0000150">
    <property type="term" value="F:DNA strand exchange activity"/>
    <property type="evidence" value="ECO:0007669"/>
    <property type="project" value="InterPro"/>
</dbReference>
<dbReference type="Proteomes" id="UP001303647">
    <property type="component" value="Unassembled WGS sequence"/>
</dbReference>
<dbReference type="PANTHER" id="PTHR28184:SF1">
    <property type="entry name" value="LARGE RIBOSOMAL SUBUNIT PROTEIN ML67"/>
    <property type="match status" value="1"/>
</dbReference>
<gene>
    <name evidence="10" type="ORF">C7999DRAFT_29859</name>
</gene>
<dbReference type="EMBL" id="MU857621">
    <property type="protein sequence ID" value="KAK4249611.1"/>
    <property type="molecule type" value="Genomic_DNA"/>
</dbReference>
<evidence type="ECO:0000256" key="2">
    <source>
        <dbReference type="ARBA" id="ARBA00010741"/>
    </source>
</evidence>
<keyword evidence="4" id="KW-0805">Transcription regulation</keyword>
<evidence type="ECO:0000256" key="8">
    <source>
        <dbReference type="ARBA" id="ARBA00035185"/>
    </source>
</evidence>
<dbReference type="GO" id="GO:1990904">
    <property type="term" value="C:ribonucleoprotein complex"/>
    <property type="evidence" value="ECO:0007669"/>
    <property type="project" value="UniProtKB-KW"/>
</dbReference>
<evidence type="ECO:0000256" key="7">
    <source>
        <dbReference type="ARBA" id="ARBA00023274"/>
    </source>
</evidence>
<evidence type="ECO:0000256" key="5">
    <source>
        <dbReference type="ARBA" id="ARBA00023128"/>
    </source>
</evidence>
<keyword evidence="3" id="KW-0689">Ribosomal protein</keyword>
<dbReference type="Pfam" id="PF12829">
    <property type="entry name" value="Mhr1"/>
    <property type="match status" value="1"/>
</dbReference>
<dbReference type="GO" id="GO:0005739">
    <property type="term" value="C:mitochondrion"/>
    <property type="evidence" value="ECO:0007669"/>
    <property type="project" value="UniProtKB-SubCell"/>
</dbReference>
<keyword evidence="11" id="KW-1185">Reference proteome</keyword>
<name>A0AAN7CXC0_9PEZI</name>
<dbReference type="PANTHER" id="PTHR28184">
    <property type="entry name" value="MITOCHONDRIAL HOMOLOGOUS RECOMBINATION PROTEIN 1"/>
    <property type="match status" value="1"/>
</dbReference>
<evidence type="ECO:0000256" key="1">
    <source>
        <dbReference type="ARBA" id="ARBA00004173"/>
    </source>
</evidence>
<organism evidence="10 11">
    <name type="scientific">Corynascus novoguineensis</name>
    <dbReference type="NCBI Taxonomy" id="1126955"/>
    <lineage>
        <taxon>Eukaryota</taxon>
        <taxon>Fungi</taxon>
        <taxon>Dikarya</taxon>
        <taxon>Ascomycota</taxon>
        <taxon>Pezizomycotina</taxon>
        <taxon>Sordariomycetes</taxon>
        <taxon>Sordariomycetidae</taxon>
        <taxon>Sordariales</taxon>
        <taxon>Chaetomiaceae</taxon>
        <taxon>Corynascus</taxon>
    </lineage>
</organism>
<evidence type="ECO:0000313" key="10">
    <source>
        <dbReference type="EMBL" id="KAK4249611.1"/>
    </source>
</evidence>
<reference evidence="10" key="1">
    <citation type="journal article" date="2023" name="Mol. Phylogenet. Evol.">
        <title>Genome-scale phylogeny and comparative genomics of the fungal order Sordariales.</title>
        <authorList>
            <person name="Hensen N."/>
            <person name="Bonometti L."/>
            <person name="Westerberg I."/>
            <person name="Brannstrom I.O."/>
            <person name="Guillou S."/>
            <person name="Cros-Aarteil S."/>
            <person name="Calhoun S."/>
            <person name="Haridas S."/>
            <person name="Kuo A."/>
            <person name="Mondo S."/>
            <person name="Pangilinan J."/>
            <person name="Riley R."/>
            <person name="LaButti K."/>
            <person name="Andreopoulos B."/>
            <person name="Lipzen A."/>
            <person name="Chen C."/>
            <person name="Yan M."/>
            <person name="Daum C."/>
            <person name="Ng V."/>
            <person name="Clum A."/>
            <person name="Steindorff A."/>
            <person name="Ohm R.A."/>
            <person name="Martin F."/>
            <person name="Silar P."/>
            <person name="Natvig D.O."/>
            <person name="Lalanne C."/>
            <person name="Gautier V."/>
            <person name="Ament-Velasquez S.L."/>
            <person name="Kruys A."/>
            <person name="Hutchinson M.I."/>
            <person name="Powell A.J."/>
            <person name="Barry K."/>
            <person name="Miller A.N."/>
            <person name="Grigoriev I.V."/>
            <person name="Debuchy R."/>
            <person name="Gladieux P."/>
            <person name="Hiltunen Thoren M."/>
            <person name="Johannesson H."/>
        </authorList>
    </citation>
    <scope>NUCLEOTIDE SEQUENCE</scope>
    <source>
        <strain evidence="10">CBS 359.72</strain>
    </source>
</reference>
<feature type="region of interest" description="Disordered" evidence="9">
    <location>
        <begin position="277"/>
        <end position="298"/>
    </location>
</feature>
<sequence length="298" mass="32497">MKSLRRLGLLSSRSIFSNGVPTTTIGGVRYASTEAAAGTAASPTPDTEAPAGVPVAAMTREQRFSRPGYRPRSVPPPGHAERIWVYNHIMANLTVYSLTQEMNPTKAFRQFAFTGKKLVPAKLRKDYWRPLAVVEFGEGKGDVGRSVFQKLRELKKRHLLEWDADATTEAALLRMSRRERGEALNDQRGIFVADLAAVLAGRGKGNRMVIGSPTTAHQTEGVQAGGGQEVQEKEVSPTPAGSLHAATVYWANEQDKYYAREWSDNVTHVVGLPEKGIKKTAEPVTEDGEAAEAPKADE</sequence>
<reference evidence="10" key="2">
    <citation type="submission" date="2023-05" db="EMBL/GenBank/DDBJ databases">
        <authorList>
            <consortium name="Lawrence Berkeley National Laboratory"/>
            <person name="Steindorff A."/>
            <person name="Hensen N."/>
            <person name="Bonometti L."/>
            <person name="Westerberg I."/>
            <person name="Brannstrom I.O."/>
            <person name="Guillou S."/>
            <person name="Cros-Aarteil S."/>
            <person name="Calhoun S."/>
            <person name="Haridas S."/>
            <person name="Kuo A."/>
            <person name="Mondo S."/>
            <person name="Pangilinan J."/>
            <person name="Riley R."/>
            <person name="Labutti K."/>
            <person name="Andreopoulos B."/>
            <person name="Lipzen A."/>
            <person name="Chen C."/>
            <person name="Yanf M."/>
            <person name="Daum C."/>
            <person name="Ng V."/>
            <person name="Clum A."/>
            <person name="Ohm R."/>
            <person name="Martin F."/>
            <person name="Silar P."/>
            <person name="Natvig D."/>
            <person name="Lalanne C."/>
            <person name="Gautier V."/>
            <person name="Ament-Velasquez S.L."/>
            <person name="Kruys A."/>
            <person name="Hutchinson M.I."/>
            <person name="Powell A.J."/>
            <person name="Barry K."/>
            <person name="Miller A.N."/>
            <person name="Grigoriev I.V."/>
            <person name="Debuchy R."/>
            <person name="Gladieux P."/>
            <person name="Thoren M.H."/>
            <person name="Johannesson H."/>
        </authorList>
    </citation>
    <scope>NUCLEOTIDE SEQUENCE</scope>
    <source>
        <strain evidence="10">CBS 359.72</strain>
    </source>
</reference>
<comment type="subcellular location">
    <subcellularLocation>
        <location evidence="1">Mitochondrion</location>
    </subcellularLocation>
</comment>
<proteinExistence type="inferred from homology"/>
<dbReference type="GO" id="GO:0003735">
    <property type="term" value="F:structural constituent of ribosome"/>
    <property type="evidence" value="ECO:0007669"/>
    <property type="project" value="TreeGrafter"/>
</dbReference>
<evidence type="ECO:0000256" key="3">
    <source>
        <dbReference type="ARBA" id="ARBA00022980"/>
    </source>
</evidence>
<comment type="caution">
    <text evidence="10">The sequence shown here is derived from an EMBL/GenBank/DDBJ whole genome shotgun (WGS) entry which is preliminary data.</text>
</comment>
<keyword evidence="5" id="KW-0496">Mitochondrion</keyword>
<comment type="similarity">
    <text evidence="2">Belongs to the mitochondrion-specific ribosomal protein mL67 family.</text>
</comment>
<dbReference type="AlphaFoldDB" id="A0AAN7CXC0"/>
<evidence type="ECO:0000256" key="6">
    <source>
        <dbReference type="ARBA" id="ARBA00023163"/>
    </source>
</evidence>
<evidence type="ECO:0000256" key="9">
    <source>
        <dbReference type="SAM" id="MobiDB-lite"/>
    </source>
</evidence>
<dbReference type="GO" id="GO:0003697">
    <property type="term" value="F:single-stranded DNA binding"/>
    <property type="evidence" value="ECO:0007669"/>
    <property type="project" value="InterPro"/>
</dbReference>
<keyword evidence="6" id="KW-0804">Transcription</keyword>
<keyword evidence="7" id="KW-0687">Ribonucleoprotein</keyword>
<dbReference type="InterPro" id="IPR024629">
    <property type="entry name" value="Ribosomal_mL67"/>
</dbReference>
<evidence type="ECO:0000256" key="4">
    <source>
        <dbReference type="ARBA" id="ARBA00023015"/>
    </source>
</evidence>